<keyword evidence="3 5" id="KW-0807">Transducer</keyword>
<feature type="compositionally biased region" description="Low complexity" evidence="6">
    <location>
        <begin position="515"/>
        <end position="531"/>
    </location>
</feature>
<protein>
    <submittedName>
        <fullName evidence="11">Chemotaxis protein</fullName>
    </submittedName>
</protein>
<evidence type="ECO:0000313" key="11">
    <source>
        <dbReference type="EMBL" id="PQA49513.1"/>
    </source>
</evidence>
<dbReference type="AlphaFoldDB" id="A0A2P6AUJ2"/>
<dbReference type="InterPro" id="IPR013655">
    <property type="entry name" value="PAS_fold_3"/>
</dbReference>
<dbReference type="InterPro" id="IPR004089">
    <property type="entry name" value="MCPsignal_dom"/>
</dbReference>
<dbReference type="Gene3D" id="1.10.287.950">
    <property type="entry name" value="Methyl-accepting chemotaxis protein"/>
    <property type="match status" value="1"/>
</dbReference>
<dbReference type="FunFam" id="1.10.287.950:FF:000001">
    <property type="entry name" value="Methyl-accepting chemotaxis sensory transducer"/>
    <property type="match status" value="1"/>
</dbReference>
<dbReference type="GO" id="GO:0004888">
    <property type="term" value="F:transmembrane signaling receptor activity"/>
    <property type="evidence" value="ECO:0007669"/>
    <property type="project" value="InterPro"/>
</dbReference>
<reference evidence="12" key="1">
    <citation type="submission" date="2018-02" db="EMBL/GenBank/DDBJ databases">
        <title>Genome sequencing of Solimonas sp. HR-BB.</title>
        <authorList>
            <person name="Lee Y."/>
            <person name="Jeon C.O."/>
        </authorList>
    </citation>
    <scope>NUCLEOTIDE SEQUENCE [LARGE SCALE GENOMIC DNA]</scope>
    <source>
        <strain evidence="12">HR-E</strain>
    </source>
</reference>
<dbReference type="GO" id="GO:0006935">
    <property type="term" value="P:chemotaxis"/>
    <property type="evidence" value="ECO:0007669"/>
    <property type="project" value="InterPro"/>
</dbReference>
<dbReference type="GO" id="GO:0005886">
    <property type="term" value="C:plasma membrane"/>
    <property type="evidence" value="ECO:0007669"/>
    <property type="project" value="TreeGrafter"/>
</dbReference>
<feature type="domain" description="Methyl-accepting transducer" evidence="8">
    <location>
        <begin position="491"/>
        <end position="720"/>
    </location>
</feature>
<feature type="region of interest" description="Disordered" evidence="6">
    <location>
        <begin position="510"/>
        <end position="552"/>
    </location>
</feature>
<dbReference type="Gene3D" id="6.10.340.10">
    <property type="match status" value="1"/>
</dbReference>
<dbReference type="InterPro" id="IPR004090">
    <property type="entry name" value="Chemotax_Me-accpt_rcpt"/>
</dbReference>
<dbReference type="Pfam" id="PF00672">
    <property type="entry name" value="HAMP"/>
    <property type="match status" value="1"/>
</dbReference>
<evidence type="ECO:0000256" key="1">
    <source>
        <dbReference type="ARBA" id="ARBA00004370"/>
    </source>
</evidence>
<dbReference type="GO" id="GO:0007165">
    <property type="term" value="P:signal transduction"/>
    <property type="evidence" value="ECO:0007669"/>
    <property type="project" value="UniProtKB-KW"/>
</dbReference>
<dbReference type="Pfam" id="PF00015">
    <property type="entry name" value="MCPsignal"/>
    <property type="match status" value="1"/>
</dbReference>
<feature type="domain" description="PAS" evidence="9">
    <location>
        <begin position="25"/>
        <end position="60"/>
    </location>
</feature>
<dbReference type="PRINTS" id="PR00260">
    <property type="entry name" value="CHEMTRNSDUCR"/>
</dbReference>
<feature type="transmembrane region" description="Helical" evidence="7">
    <location>
        <begin position="197"/>
        <end position="220"/>
    </location>
</feature>
<evidence type="ECO:0000256" key="3">
    <source>
        <dbReference type="ARBA" id="ARBA00023224"/>
    </source>
</evidence>
<dbReference type="Pfam" id="PF08447">
    <property type="entry name" value="PAS_3"/>
    <property type="match status" value="1"/>
</dbReference>
<comment type="subcellular location">
    <subcellularLocation>
        <location evidence="1">Membrane</location>
    </subcellularLocation>
</comment>
<gene>
    <name evidence="11" type="ORF">C5O18_02210</name>
</gene>
<accession>A0A2P6AUJ2</accession>
<dbReference type="PANTHER" id="PTHR43531:SF14">
    <property type="entry name" value="METHYL-ACCEPTING CHEMOTAXIS PROTEIN I-RELATED"/>
    <property type="match status" value="1"/>
</dbReference>
<dbReference type="SUPFAM" id="SSF158472">
    <property type="entry name" value="HAMP domain-like"/>
    <property type="match status" value="1"/>
</dbReference>
<evidence type="ECO:0000256" key="5">
    <source>
        <dbReference type="PROSITE-ProRule" id="PRU00284"/>
    </source>
</evidence>
<dbReference type="PROSITE" id="PS50112">
    <property type="entry name" value="PAS"/>
    <property type="match status" value="1"/>
</dbReference>
<evidence type="ECO:0000259" key="10">
    <source>
        <dbReference type="PROSITE" id="PS50885"/>
    </source>
</evidence>
<dbReference type="OrthoDB" id="5675566at2"/>
<evidence type="ECO:0000313" key="12">
    <source>
        <dbReference type="Proteomes" id="UP000243900"/>
    </source>
</evidence>
<keyword evidence="7" id="KW-1133">Transmembrane helix</keyword>
<evidence type="ECO:0000256" key="7">
    <source>
        <dbReference type="SAM" id="Phobius"/>
    </source>
</evidence>
<feature type="transmembrane region" description="Helical" evidence="7">
    <location>
        <begin position="168"/>
        <end position="191"/>
    </location>
</feature>
<evidence type="ECO:0000256" key="2">
    <source>
        <dbReference type="ARBA" id="ARBA00022481"/>
    </source>
</evidence>
<dbReference type="SMART" id="SM00091">
    <property type="entry name" value="PAS"/>
    <property type="match status" value="2"/>
</dbReference>
<dbReference type="InterPro" id="IPR000014">
    <property type="entry name" value="PAS"/>
</dbReference>
<dbReference type="Proteomes" id="UP000243900">
    <property type="component" value="Unassembled WGS sequence"/>
</dbReference>
<proteinExistence type="inferred from homology"/>
<evidence type="ECO:0000259" key="9">
    <source>
        <dbReference type="PROSITE" id="PS50112"/>
    </source>
</evidence>
<dbReference type="CDD" id="cd00130">
    <property type="entry name" value="PAS"/>
    <property type="match status" value="1"/>
</dbReference>
<name>A0A2P6AUJ2_9GAMM</name>
<comment type="similarity">
    <text evidence="4">Belongs to the methyl-accepting chemotaxis (MCP) protein family.</text>
</comment>
<evidence type="ECO:0000256" key="6">
    <source>
        <dbReference type="SAM" id="MobiDB-lite"/>
    </source>
</evidence>
<dbReference type="EMBL" id="PTQZ01000024">
    <property type="protein sequence ID" value="PQA49513.1"/>
    <property type="molecule type" value="Genomic_DNA"/>
</dbReference>
<dbReference type="InterPro" id="IPR003660">
    <property type="entry name" value="HAMP_dom"/>
</dbReference>
<evidence type="ECO:0000256" key="4">
    <source>
        <dbReference type="ARBA" id="ARBA00029447"/>
    </source>
</evidence>
<dbReference type="InterPro" id="IPR051310">
    <property type="entry name" value="MCP_chemotaxis"/>
</dbReference>
<feature type="domain" description="HAMP" evidence="10">
    <location>
        <begin position="218"/>
        <end position="270"/>
    </location>
</feature>
<keyword evidence="7" id="KW-0812">Transmembrane</keyword>
<dbReference type="SMART" id="SM00283">
    <property type="entry name" value="MA"/>
    <property type="match status" value="1"/>
</dbReference>
<keyword evidence="7" id="KW-0472">Membrane</keyword>
<dbReference type="Gene3D" id="1.20.120.1530">
    <property type="match status" value="1"/>
</dbReference>
<evidence type="ECO:0000259" key="8">
    <source>
        <dbReference type="PROSITE" id="PS50111"/>
    </source>
</evidence>
<sequence>MRTNLPVTGNERFLEEGEFILSKADLKGNITYINRTFIEMSGFTEAELAGQPHNILRHPDMPPEAFRDFWSTLKAGKSWSGLVKNRCKNGDHYWVQANASPIWQNGTMIGYMSVRTRPERKLVEQTEELYRKMRNGESRVTLSEGRVMQAGWRGRLQRFTNISLKHRMMATFAVVAGFWLALTAVALQGAGGGARDLLLSLSAIGALASAGMLWRTYGVLARPIDRIRRQMVEIANGNMSLLVSKDRSDEIGDMSDAFKSMFIKLRFDMADTRRTADAAQRMGFALDNVSTVVTVSNEENNLIYMNHAGRRLFEGIFKGAAAVDRLFGHPIMASLEDPALVEITSGRLDKPRSAEGRVGDRIIRLSTNPVIDARGVYLGRVCQWTDRTVEINAEREVAGMVEAAAAGDFSRRIDESNKEGYFRTLAGDLNRLAEASDNSLSDIVRVLNALAQGDLTQTIERDYQGTFAQLKHDANATVAQLKSIITTITEATDAINSAAKEIAAGNADLSRRTESQAASLEETASSTEELTNTVRNNADNATQASHLARTSSEVADRGGKVVSEVVSTMGAIAESSSKIAEIISVIDGIAFQTNILALNAAVEAARAGEQGRGFAVVAGEVRNLAQRSASAAKEIKELISESVTKVSSGYKLVETAGQTMQEIVSSTQQVASIMTEISQASEEQRNGILQLNNAIGSMDETTQQNAALVEEAAAAAQSLEDQAMNLTQAVGVFRISERGERQAGLGARNVERLPVRAVRPVKAKSSSAAAKLDDEWEEF</sequence>
<dbReference type="InterPro" id="IPR035965">
    <property type="entry name" value="PAS-like_dom_sf"/>
</dbReference>
<organism evidence="11 12">
    <name type="scientific">Amnimonas aquatica</name>
    <dbReference type="NCBI Taxonomy" id="2094561"/>
    <lineage>
        <taxon>Bacteria</taxon>
        <taxon>Pseudomonadati</taxon>
        <taxon>Pseudomonadota</taxon>
        <taxon>Gammaproteobacteria</taxon>
        <taxon>Moraxellales</taxon>
        <taxon>Moraxellaceae</taxon>
        <taxon>Amnimonas</taxon>
    </lineage>
</organism>
<dbReference type="SMART" id="SM00304">
    <property type="entry name" value="HAMP"/>
    <property type="match status" value="2"/>
</dbReference>
<dbReference type="CDD" id="cd06225">
    <property type="entry name" value="HAMP"/>
    <property type="match status" value="1"/>
</dbReference>
<dbReference type="CDD" id="cd11386">
    <property type="entry name" value="MCP_signal"/>
    <property type="match status" value="1"/>
</dbReference>
<feature type="domain" description="HAMP" evidence="10">
    <location>
        <begin position="440"/>
        <end position="486"/>
    </location>
</feature>
<keyword evidence="12" id="KW-1185">Reference proteome</keyword>
<comment type="caution">
    <text evidence="11">The sequence shown here is derived from an EMBL/GenBank/DDBJ whole genome shotgun (WGS) entry which is preliminary data.</text>
</comment>
<dbReference type="SUPFAM" id="SSF55785">
    <property type="entry name" value="PYP-like sensor domain (PAS domain)"/>
    <property type="match status" value="1"/>
</dbReference>
<dbReference type="PROSITE" id="PS50111">
    <property type="entry name" value="CHEMOTAXIS_TRANSDUC_2"/>
    <property type="match status" value="1"/>
</dbReference>
<feature type="compositionally biased region" description="Polar residues" evidence="6">
    <location>
        <begin position="532"/>
        <end position="552"/>
    </location>
</feature>
<dbReference type="PANTHER" id="PTHR43531">
    <property type="entry name" value="PROTEIN ICFG"/>
    <property type="match status" value="1"/>
</dbReference>
<dbReference type="Pfam" id="PF18947">
    <property type="entry name" value="HAMP_2"/>
    <property type="match status" value="1"/>
</dbReference>
<dbReference type="NCBIfam" id="TIGR00229">
    <property type="entry name" value="sensory_box"/>
    <property type="match status" value="1"/>
</dbReference>
<dbReference type="RefSeq" id="WP_105191238.1">
    <property type="nucleotide sequence ID" value="NZ_PTQZ01000024.1"/>
</dbReference>
<dbReference type="PROSITE" id="PS50885">
    <property type="entry name" value="HAMP"/>
    <property type="match status" value="2"/>
</dbReference>
<dbReference type="Gene3D" id="3.30.450.20">
    <property type="entry name" value="PAS domain"/>
    <property type="match status" value="2"/>
</dbReference>
<keyword evidence="2" id="KW-0488">Methylation</keyword>
<dbReference type="SUPFAM" id="SSF58104">
    <property type="entry name" value="Methyl-accepting chemotaxis protein (MCP) signaling domain"/>
    <property type="match status" value="1"/>
</dbReference>